<dbReference type="AlphaFoldDB" id="A0A6M3J9L8"/>
<reference evidence="1" key="1">
    <citation type="submission" date="2020-03" db="EMBL/GenBank/DDBJ databases">
        <title>The deep terrestrial virosphere.</title>
        <authorList>
            <person name="Holmfeldt K."/>
            <person name="Nilsson E."/>
            <person name="Simone D."/>
            <person name="Lopez-Fernandez M."/>
            <person name="Wu X."/>
            <person name="de Brujin I."/>
            <person name="Lundin D."/>
            <person name="Andersson A."/>
            <person name="Bertilsson S."/>
            <person name="Dopson M."/>
        </authorList>
    </citation>
    <scope>NUCLEOTIDE SEQUENCE</scope>
    <source>
        <strain evidence="2">MM415A00465</strain>
        <strain evidence="1">MM415B00381</strain>
    </source>
</reference>
<dbReference type="EMBL" id="MT142475">
    <property type="protein sequence ID" value="QJA81965.1"/>
    <property type="molecule type" value="Genomic_DNA"/>
</dbReference>
<accession>A0A6M3J9L8</accession>
<gene>
    <name evidence="2" type="ORF">MM415A00465_0023</name>
    <name evidence="1" type="ORF">MM415B00381_0045</name>
</gene>
<dbReference type="EMBL" id="MT141543">
    <property type="protein sequence ID" value="QJA65732.1"/>
    <property type="molecule type" value="Genomic_DNA"/>
</dbReference>
<sequence length="59" mass="6244">MVVVPKFTFAASPAFPGVFLAALLMRLTENGTANADETIPIEIYLAPFIFSAGTPITAE</sequence>
<organism evidence="1">
    <name type="scientific">viral metagenome</name>
    <dbReference type="NCBI Taxonomy" id="1070528"/>
    <lineage>
        <taxon>unclassified sequences</taxon>
        <taxon>metagenomes</taxon>
        <taxon>organismal metagenomes</taxon>
    </lineage>
</organism>
<proteinExistence type="predicted"/>
<evidence type="ECO:0000313" key="2">
    <source>
        <dbReference type="EMBL" id="QJA81965.1"/>
    </source>
</evidence>
<name>A0A6M3J9L8_9ZZZZ</name>
<evidence type="ECO:0000313" key="1">
    <source>
        <dbReference type="EMBL" id="QJA65732.1"/>
    </source>
</evidence>
<protein>
    <submittedName>
        <fullName evidence="1">Uncharacterized protein</fullName>
    </submittedName>
</protein>